<dbReference type="CDD" id="cd00075">
    <property type="entry name" value="HATPase"/>
    <property type="match status" value="1"/>
</dbReference>
<proteinExistence type="predicted"/>
<dbReference type="InterPro" id="IPR036890">
    <property type="entry name" value="HATPase_C_sf"/>
</dbReference>
<evidence type="ECO:0000256" key="8">
    <source>
        <dbReference type="ARBA" id="ARBA00022741"/>
    </source>
</evidence>
<comment type="catalytic activity">
    <reaction evidence="1">
        <text>ATP + protein L-histidine = ADP + protein N-phospho-L-histidine.</text>
        <dbReference type="EC" id="2.7.13.3"/>
    </reaction>
</comment>
<keyword evidence="13" id="KW-0843">Virulence</keyword>
<dbReference type="SMART" id="SM00304">
    <property type="entry name" value="HAMP"/>
    <property type="match status" value="1"/>
</dbReference>
<evidence type="ECO:0000256" key="9">
    <source>
        <dbReference type="ARBA" id="ARBA00022777"/>
    </source>
</evidence>
<evidence type="ECO:0000256" key="3">
    <source>
        <dbReference type="ARBA" id="ARBA00012438"/>
    </source>
</evidence>
<dbReference type="Proteomes" id="UP000619101">
    <property type="component" value="Unassembled WGS sequence"/>
</dbReference>
<comment type="function">
    <text evidence="15">Member of the two-component regulatory system HssS/HssR involved in intracellular heme homeostasis and tempering of staphylococcal virulence. HssS functions as a heme sensor histidine kinase which is autophosphorylated at a histidine residue and transfers its phosphate group to an aspartate residue of HssR. HssR/HssS activates the expression of hrtAB, an efflux pump, in response to extracellular heme, hemin, hemoglobin or blood.</text>
</comment>
<dbReference type="Gene3D" id="1.10.287.130">
    <property type="match status" value="1"/>
</dbReference>
<keyword evidence="10" id="KW-0067">ATP-binding</keyword>
<evidence type="ECO:0000256" key="7">
    <source>
        <dbReference type="ARBA" id="ARBA00022692"/>
    </source>
</evidence>
<reference evidence="20 21" key="1">
    <citation type="submission" date="2020-08" db="EMBL/GenBank/DDBJ databases">
        <title>A Genomic Blueprint of the Chicken Gut Microbiome.</title>
        <authorList>
            <person name="Gilroy R."/>
            <person name="Ravi A."/>
            <person name="Getino M."/>
            <person name="Pursley I."/>
            <person name="Horton D.L."/>
            <person name="Alikhan N.-F."/>
            <person name="Baker D."/>
            <person name="Gharbi K."/>
            <person name="Hall N."/>
            <person name="Watson M."/>
            <person name="Adriaenssens E.M."/>
            <person name="Foster-Nyarko E."/>
            <person name="Jarju S."/>
            <person name="Secka A."/>
            <person name="Antonio M."/>
            <person name="Oren A."/>
            <person name="Chaudhuri R."/>
            <person name="La Ragione R.M."/>
            <person name="Hildebrand F."/>
            <person name="Pallen M.J."/>
        </authorList>
    </citation>
    <scope>NUCLEOTIDE SEQUENCE [LARGE SCALE GENOMIC DNA]</scope>
    <source>
        <strain evidence="20 21">A46</strain>
    </source>
</reference>
<dbReference type="InterPro" id="IPR003661">
    <property type="entry name" value="HisK_dim/P_dom"/>
</dbReference>
<dbReference type="PRINTS" id="PR00344">
    <property type="entry name" value="BCTRLSENSOR"/>
</dbReference>
<dbReference type="Gene3D" id="3.30.565.10">
    <property type="entry name" value="Histidine kinase-like ATPase, C-terminal domain"/>
    <property type="match status" value="1"/>
</dbReference>
<evidence type="ECO:0000256" key="10">
    <source>
        <dbReference type="ARBA" id="ARBA00022840"/>
    </source>
</evidence>
<dbReference type="EMBL" id="JACSPZ010000002">
    <property type="protein sequence ID" value="MBD8035804.1"/>
    <property type="molecule type" value="Genomic_DNA"/>
</dbReference>
<dbReference type="CDD" id="cd06225">
    <property type="entry name" value="HAMP"/>
    <property type="match status" value="1"/>
</dbReference>
<keyword evidence="4" id="KW-1003">Cell membrane</keyword>
<dbReference type="InterPro" id="IPR004358">
    <property type="entry name" value="Sig_transdc_His_kin-like_C"/>
</dbReference>
<keyword evidence="12" id="KW-0902">Two-component regulatory system</keyword>
<keyword evidence="5" id="KW-0597">Phosphoprotein</keyword>
<dbReference type="Pfam" id="PF00512">
    <property type="entry name" value="HisKA"/>
    <property type="match status" value="1"/>
</dbReference>
<dbReference type="PANTHER" id="PTHR45528:SF11">
    <property type="entry name" value="HISTIDINE KINASE"/>
    <property type="match status" value="1"/>
</dbReference>
<dbReference type="PROSITE" id="PS50109">
    <property type="entry name" value="HIS_KIN"/>
    <property type="match status" value="1"/>
</dbReference>
<dbReference type="SUPFAM" id="SSF55874">
    <property type="entry name" value="ATPase domain of HSP90 chaperone/DNA topoisomerase II/histidine kinase"/>
    <property type="match status" value="1"/>
</dbReference>
<dbReference type="InterPro" id="IPR005467">
    <property type="entry name" value="His_kinase_dom"/>
</dbReference>
<sequence>MRSLYAKFVITTVVIMVFSSIVAFFLSNLYYQQSLKPQNDEKTTLLAVELANYIETHPELELHEYLQHSALLGYHIMVFNRELQSTTFQDPFRDTSIEDATIQKVLDGTIYHGILQFPHQTFVTGFFANELKNSIGVPLQYQGETYALFVRTNIKLLFNEMHFLFATILLLMIILSILLVLLCTKLIVKPITKLTEATTSIAKGQYDIKLDIRRLDELGRLSQSFMQMSKQLSQVDEKRKEFIANISHDFQSPLSNIKGYVTLIEKEHPINQKYINTIHHEITRLSTMTNQLLQLTTLDQQDLPLKAKLFSVSKQIKQLLQHYEWQIQQKNLMLSYSLPEVQIYADAGFLYAVWDNLLSNAIKYTNEFGSIDIELIEQPDTVTITFEDNGIGISEHDQQQIFDRFYRADSSRTRTIEGIGLGLSIVKSVLTLHNGTIHFTSKPGVGTTVTVTVPKTIK</sequence>
<dbReference type="Pfam" id="PF00672">
    <property type="entry name" value="HAMP"/>
    <property type="match status" value="1"/>
</dbReference>
<dbReference type="InterPro" id="IPR003660">
    <property type="entry name" value="HAMP_dom"/>
</dbReference>
<name>A0ABR8XV44_9BACL</name>
<comment type="subcellular location">
    <subcellularLocation>
        <location evidence="2">Cell membrane</location>
        <topology evidence="2">Multi-pass membrane protein</topology>
    </subcellularLocation>
</comment>
<evidence type="ECO:0000256" key="4">
    <source>
        <dbReference type="ARBA" id="ARBA00022475"/>
    </source>
</evidence>
<evidence type="ECO:0000259" key="19">
    <source>
        <dbReference type="PROSITE" id="PS50885"/>
    </source>
</evidence>
<dbReference type="Pfam" id="PF02518">
    <property type="entry name" value="HATPase_c"/>
    <property type="match status" value="1"/>
</dbReference>
<feature type="transmembrane region" description="Helical" evidence="17">
    <location>
        <begin position="163"/>
        <end position="182"/>
    </location>
</feature>
<keyword evidence="21" id="KW-1185">Reference proteome</keyword>
<keyword evidence="8" id="KW-0547">Nucleotide-binding</keyword>
<keyword evidence="14 17" id="KW-0472">Membrane</keyword>
<evidence type="ECO:0000256" key="14">
    <source>
        <dbReference type="ARBA" id="ARBA00023136"/>
    </source>
</evidence>
<keyword evidence="11 17" id="KW-1133">Transmembrane helix</keyword>
<accession>A0ABR8XV44</accession>
<dbReference type="RefSeq" id="WP_191698783.1">
    <property type="nucleotide sequence ID" value="NZ_JACSPZ010000002.1"/>
</dbReference>
<dbReference type="PROSITE" id="PS50885">
    <property type="entry name" value="HAMP"/>
    <property type="match status" value="1"/>
</dbReference>
<dbReference type="EC" id="2.7.13.3" evidence="3"/>
<keyword evidence="9 20" id="KW-0418">Kinase</keyword>
<evidence type="ECO:0000256" key="1">
    <source>
        <dbReference type="ARBA" id="ARBA00000085"/>
    </source>
</evidence>
<dbReference type="InterPro" id="IPR003594">
    <property type="entry name" value="HATPase_dom"/>
</dbReference>
<dbReference type="SMART" id="SM00387">
    <property type="entry name" value="HATPase_c"/>
    <property type="match status" value="1"/>
</dbReference>
<dbReference type="PANTHER" id="PTHR45528">
    <property type="entry name" value="SENSOR HISTIDINE KINASE CPXA"/>
    <property type="match status" value="1"/>
</dbReference>
<dbReference type="GO" id="GO:0016301">
    <property type="term" value="F:kinase activity"/>
    <property type="evidence" value="ECO:0007669"/>
    <property type="project" value="UniProtKB-KW"/>
</dbReference>
<evidence type="ECO:0000256" key="6">
    <source>
        <dbReference type="ARBA" id="ARBA00022679"/>
    </source>
</evidence>
<dbReference type="SUPFAM" id="SSF158472">
    <property type="entry name" value="HAMP domain-like"/>
    <property type="match status" value="1"/>
</dbReference>
<dbReference type="SMART" id="SM00388">
    <property type="entry name" value="HisKA"/>
    <property type="match status" value="1"/>
</dbReference>
<evidence type="ECO:0000256" key="16">
    <source>
        <dbReference type="ARBA" id="ARBA00040841"/>
    </source>
</evidence>
<dbReference type="CDD" id="cd00082">
    <property type="entry name" value="HisKA"/>
    <property type="match status" value="1"/>
</dbReference>
<dbReference type="InterPro" id="IPR050398">
    <property type="entry name" value="HssS/ArlS-like"/>
</dbReference>
<dbReference type="SUPFAM" id="SSF47384">
    <property type="entry name" value="Homodimeric domain of signal transducing histidine kinase"/>
    <property type="match status" value="1"/>
</dbReference>
<evidence type="ECO:0000256" key="15">
    <source>
        <dbReference type="ARBA" id="ARBA00037219"/>
    </source>
</evidence>
<evidence type="ECO:0000256" key="11">
    <source>
        <dbReference type="ARBA" id="ARBA00022989"/>
    </source>
</evidence>
<evidence type="ECO:0000256" key="5">
    <source>
        <dbReference type="ARBA" id="ARBA00022553"/>
    </source>
</evidence>
<organism evidence="20 21">
    <name type="scientific">Solibacillus faecavium</name>
    <dbReference type="NCBI Taxonomy" id="2762221"/>
    <lineage>
        <taxon>Bacteria</taxon>
        <taxon>Bacillati</taxon>
        <taxon>Bacillota</taxon>
        <taxon>Bacilli</taxon>
        <taxon>Bacillales</taxon>
        <taxon>Caryophanaceae</taxon>
        <taxon>Solibacillus</taxon>
    </lineage>
</organism>
<comment type="caution">
    <text evidence="20">The sequence shown here is derived from an EMBL/GenBank/DDBJ whole genome shotgun (WGS) entry which is preliminary data.</text>
</comment>
<evidence type="ECO:0000256" key="2">
    <source>
        <dbReference type="ARBA" id="ARBA00004651"/>
    </source>
</evidence>
<evidence type="ECO:0000256" key="17">
    <source>
        <dbReference type="SAM" id="Phobius"/>
    </source>
</evidence>
<feature type="domain" description="HAMP" evidence="19">
    <location>
        <begin position="185"/>
        <end position="237"/>
    </location>
</feature>
<keyword evidence="6" id="KW-0808">Transferase</keyword>
<evidence type="ECO:0000256" key="13">
    <source>
        <dbReference type="ARBA" id="ARBA00023026"/>
    </source>
</evidence>
<dbReference type="Gene3D" id="6.10.340.10">
    <property type="match status" value="1"/>
</dbReference>
<evidence type="ECO:0000313" key="20">
    <source>
        <dbReference type="EMBL" id="MBD8035804.1"/>
    </source>
</evidence>
<evidence type="ECO:0000313" key="21">
    <source>
        <dbReference type="Proteomes" id="UP000619101"/>
    </source>
</evidence>
<feature type="domain" description="Histidine kinase" evidence="18">
    <location>
        <begin position="245"/>
        <end position="457"/>
    </location>
</feature>
<gene>
    <name evidence="20" type="ORF">H9635_03555</name>
</gene>
<protein>
    <recommendedName>
        <fullName evidence="16">Heme sensor protein HssS</fullName>
        <ecNumber evidence="3">2.7.13.3</ecNumber>
    </recommendedName>
</protein>
<evidence type="ECO:0000259" key="18">
    <source>
        <dbReference type="PROSITE" id="PS50109"/>
    </source>
</evidence>
<feature type="transmembrane region" description="Helical" evidence="17">
    <location>
        <begin position="6"/>
        <end position="26"/>
    </location>
</feature>
<keyword evidence="7 17" id="KW-0812">Transmembrane</keyword>
<evidence type="ECO:0000256" key="12">
    <source>
        <dbReference type="ARBA" id="ARBA00023012"/>
    </source>
</evidence>
<dbReference type="InterPro" id="IPR036097">
    <property type="entry name" value="HisK_dim/P_sf"/>
</dbReference>